<accession>A0AAV5UKU1</accession>
<evidence type="ECO:0000256" key="3">
    <source>
        <dbReference type="ARBA" id="ARBA00022443"/>
    </source>
</evidence>
<name>A0AAV5UKU1_9BILA</name>
<dbReference type="InterPro" id="IPR011993">
    <property type="entry name" value="PH-like_dom_sf"/>
</dbReference>
<comment type="caution">
    <text evidence="12">The sequence shown here is derived from an EMBL/GenBank/DDBJ whole genome shotgun (WGS) entry which is preliminary data.</text>
</comment>
<evidence type="ECO:0000313" key="12">
    <source>
        <dbReference type="EMBL" id="GMT07041.1"/>
    </source>
</evidence>
<dbReference type="PROSITE" id="PS50057">
    <property type="entry name" value="FERM_3"/>
    <property type="match status" value="1"/>
</dbReference>
<dbReference type="Gene3D" id="2.30.29.30">
    <property type="entry name" value="Pleckstrin-homology domain (PH domain)/Phosphotyrosine-binding domain (PTB)"/>
    <property type="match status" value="2"/>
</dbReference>
<proteinExistence type="inferred from homology"/>
<sequence length="1064" mass="122016">MYGETVVVSYGDHPPTRKVVTDDNDFAPVSIASAPTPAPRAVPSRVEQPIQRDANVVQGAILNSEHITPGKLFNPIRTMAKAQLEKERAALARIDARQKLLPPPVDEIKIMRRKTDTNPAVLPTIIPEEPEEEIVLAQHQHHHRRSPSSSPERVSPVVVPIMRSRRPSHRESARESMVVASRPASRASRVEIRAPPSDDDDWVTEIYRPKESQNMLIDRGHDADDQYDGPAPVQPVQQQPVFVPRPPQAAPPQKERTAVHAPKQPWKLTIRKMNFLPGEELDDVQIIDQVFAQIIDDCRRANAYRIRATERDNVTAILKKHQIHPDQLNRQYEISSDIKIELIMAARKWPLYFNQIFEVIEERATENVFILLAVGESGIRLLVHNPENTQSPLIIQDHFEFGDIKDVMLEERQLLTLRTRTNMLVHLRTDQAAQIRAIIEKYLYGSAKSRSFVLASSDYITNESDHLSFAKGQRIELVEKNGVPRGWMHGRIHNRYGIFPSEHVVPEHVDERGHHPDVPALNSPHAVYERRDDSYGYEYAEDGDGREKHTMLEFALLYFRPPRGDRRKDWSWKEVAKRVMWTDRPIQQSLLRLDGAEANKLACDVFLNMMKYMGDEPLKKGELITDVVYRLFMMMKRLEILRDEAYCQLIRQTTNNRSEQADSLVRGWRLFIILTSFFDCSSVLKPYLMKHLIDVANDSRRPFHGTAQQCISNLSKTFKFGGRKFLLNSSEILEITKGKTIKRQTYFIPGGHKKVVNTTSVTVVEDVIKELCSDLNIRSPSEQQEFVLCAVLENAHADTHYVKNDEYLLDIATELEHKTTPYSFHLRRAVWLHPLRLDSALYIDCMYYQILPDYQTGLLVSPQNNGHFSAATLDDIAKLAAYVYLGNEEYRQHAIDERMVIEMLPKTTLLSRIVTPDMWVERVERKLRTMDTGISVAHARAAFLEIVEKWPSFGALFYRVLSSTEHDREIAETVISINRAGLRLLSGDNYRTLAEYSLSAIGPISPFTRNSSEYLDITVRGADRDIRMTIQSDKAADIARLIGHYLFVYKNHKNSITSEATRTH</sequence>
<dbReference type="SMART" id="SM00326">
    <property type="entry name" value="SH3"/>
    <property type="match status" value="1"/>
</dbReference>
<dbReference type="InterPro" id="IPR000857">
    <property type="entry name" value="MyTH4_dom"/>
</dbReference>
<dbReference type="Gene3D" id="2.30.30.40">
    <property type="entry name" value="SH3 Domains"/>
    <property type="match status" value="1"/>
</dbReference>
<dbReference type="SMART" id="SM00139">
    <property type="entry name" value="MyTH4"/>
    <property type="match status" value="1"/>
</dbReference>
<keyword evidence="4" id="KW-0963">Cytoplasm</keyword>
<dbReference type="SUPFAM" id="SSF50044">
    <property type="entry name" value="SH3-domain"/>
    <property type="match status" value="1"/>
</dbReference>
<protein>
    <submittedName>
        <fullName evidence="12">Uncharacterized protein</fullName>
    </submittedName>
</protein>
<dbReference type="Pfam" id="PF26570">
    <property type="entry name" value="MYO15"/>
    <property type="match status" value="1"/>
</dbReference>
<evidence type="ECO:0000256" key="2">
    <source>
        <dbReference type="ARBA" id="ARBA00008314"/>
    </source>
</evidence>
<dbReference type="SMART" id="SM00295">
    <property type="entry name" value="B41"/>
    <property type="match status" value="1"/>
</dbReference>
<dbReference type="EMBL" id="BTSX01000006">
    <property type="protein sequence ID" value="GMT07041.1"/>
    <property type="molecule type" value="Genomic_DNA"/>
</dbReference>
<gene>
    <name evidence="12" type="ORF">PENTCL1PPCAC_29215</name>
</gene>
<dbReference type="PROSITE" id="PS50002">
    <property type="entry name" value="SH3"/>
    <property type="match status" value="1"/>
</dbReference>
<dbReference type="InterPro" id="IPR001452">
    <property type="entry name" value="SH3_domain"/>
</dbReference>
<evidence type="ECO:0000313" key="13">
    <source>
        <dbReference type="Proteomes" id="UP001432027"/>
    </source>
</evidence>
<comment type="subcellular location">
    <subcellularLocation>
        <location evidence="1">Cytoplasm</location>
    </subcellularLocation>
</comment>
<dbReference type="PANTHER" id="PTHR22692">
    <property type="entry name" value="MYOSIN VII, XV"/>
    <property type="match status" value="1"/>
</dbReference>
<feature type="region of interest" description="Disordered" evidence="8">
    <location>
        <begin position="164"/>
        <end position="202"/>
    </location>
</feature>
<dbReference type="Pfam" id="PF00373">
    <property type="entry name" value="FERM_M"/>
    <property type="match status" value="1"/>
</dbReference>
<dbReference type="InterPro" id="IPR035963">
    <property type="entry name" value="FERM_2"/>
</dbReference>
<dbReference type="InterPro" id="IPR000299">
    <property type="entry name" value="FERM_domain"/>
</dbReference>
<dbReference type="InterPro" id="IPR051567">
    <property type="entry name" value="Unconventional_Myosin_ATPase"/>
</dbReference>
<dbReference type="InterPro" id="IPR036028">
    <property type="entry name" value="SH3-like_dom_sf"/>
</dbReference>
<evidence type="ECO:0000256" key="8">
    <source>
        <dbReference type="SAM" id="MobiDB-lite"/>
    </source>
</evidence>
<organism evidence="12 13">
    <name type="scientific">Pristionchus entomophagus</name>
    <dbReference type="NCBI Taxonomy" id="358040"/>
    <lineage>
        <taxon>Eukaryota</taxon>
        <taxon>Metazoa</taxon>
        <taxon>Ecdysozoa</taxon>
        <taxon>Nematoda</taxon>
        <taxon>Chromadorea</taxon>
        <taxon>Rhabditida</taxon>
        <taxon>Rhabditina</taxon>
        <taxon>Diplogasteromorpha</taxon>
        <taxon>Diplogasteroidea</taxon>
        <taxon>Neodiplogasteridae</taxon>
        <taxon>Pristionchus</taxon>
    </lineage>
</organism>
<dbReference type="InterPro" id="IPR019749">
    <property type="entry name" value="Band_41_domain"/>
</dbReference>
<dbReference type="Pfam" id="PF00018">
    <property type="entry name" value="SH3_1"/>
    <property type="match status" value="1"/>
</dbReference>
<feature type="domain" description="SH3" evidence="9">
    <location>
        <begin position="448"/>
        <end position="509"/>
    </location>
</feature>
<dbReference type="AlphaFoldDB" id="A0AAV5UKU1"/>
<evidence type="ECO:0000259" key="11">
    <source>
        <dbReference type="PROSITE" id="PS51016"/>
    </source>
</evidence>
<keyword evidence="6" id="KW-0009">Actin-binding</keyword>
<comment type="similarity">
    <text evidence="2">Belongs to the TRAFAC class myosin-kinesin ATPase superfamily. Myosin family.</text>
</comment>
<dbReference type="Proteomes" id="UP001432027">
    <property type="component" value="Unassembled WGS sequence"/>
</dbReference>
<evidence type="ECO:0000256" key="5">
    <source>
        <dbReference type="ARBA" id="ARBA00022737"/>
    </source>
</evidence>
<evidence type="ECO:0000259" key="10">
    <source>
        <dbReference type="PROSITE" id="PS50057"/>
    </source>
</evidence>
<evidence type="ECO:0000259" key="9">
    <source>
        <dbReference type="PROSITE" id="PS50002"/>
    </source>
</evidence>
<dbReference type="InterPro" id="IPR038185">
    <property type="entry name" value="MyTH4_dom_sf"/>
</dbReference>
<dbReference type="PANTHER" id="PTHR22692:SF26">
    <property type="entry name" value="SH3 DOMAIN-CONTAINING PROTEIN"/>
    <property type="match status" value="1"/>
</dbReference>
<keyword evidence="13" id="KW-1185">Reference proteome</keyword>
<dbReference type="InterPro" id="IPR059004">
    <property type="entry name" value="MYO15"/>
</dbReference>
<dbReference type="InterPro" id="IPR019748">
    <property type="entry name" value="FERM_central"/>
</dbReference>
<evidence type="ECO:0000256" key="6">
    <source>
        <dbReference type="ARBA" id="ARBA00023203"/>
    </source>
</evidence>
<dbReference type="PROSITE" id="PS51016">
    <property type="entry name" value="MYTH4"/>
    <property type="match status" value="1"/>
</dbReference>
<feature type="domain" description="MyTH4" evidence="11">
    <location>
        <begin position="581"/>
        <end position="736"/>
    </location>
</feature>
<evidence type="ECO:0000256" key="1">
    <source>
        <dbReference type="ARBA" id="ARBA00004496"/>
    </source>
</evidence>
<reference evidence="12" key="1">
    <citation type="submission" date="2023-10" db="EMBL/GenBank/DDBJ databases">
        <title>Genome assembly of Pristionchus species.</title>
        <authorList>
            <person name="Yoshida K."/>
            <person name="Sommer R.J."/>
        </authorList>
    </citation>
    <scope>NUCLEOTIDE SEQUENCE</scope>
    <source>
        <strain evidence="12">RS0144</strain>
    </source>
</reference>
<keyword evidence="3 7" id="KW-0728">SH3 domain</keyword>
<dbReference type="Gene3D" id="1.25.40.530">
    <property type="entry name" value="MyTH4 domain"/>
    <property type="match status" value="1"/>
</dbReference>
<evidence type="ECO:0000256" key="4">
    <source>
        <dbReference type="ARBA" id="ARBA00022490"/>
    </source>
</evidence>
<evidence type="ECO:0000256" key="7">
    <source>
        <dbReference type="PROSITE-ProRule" id="PRU00192"/>
    </source>
</evidence>
<dbReference type="SUPFAM" id="SSF47031">
    <property type="entry name" value="Second domain of FERM"/>
    <property type="match status" value="1"/>
</dbReference>
<keyword evidence="5" id="KW-0677">Repeat</keyword>
<dbReference type="Pfam" id="PF00784">
    <property type="entry name" value="MyTH4"/>
    <property type="match status" value="1"/>
</dbReference>
<dbReference type="GO" id="GO:0005856">
    <property type="term" value="C:cytoskeleton"/>
    <property type="evidence" value="ECO:0007669"/>
    <property type="project" value="InterPro"/>
</dbReference>
<feature type="domain" description="FERM" evidence="10">
    <location>
        <begin position="741"/>
        <end position="1053"/>
    </location>
</feature>